<name>A0A1G2KWF8_9BACT</name>
<keyword evidence="1" id="KW-0472">Membrane</keyword>
<evidence type="ECO:0000256" key="1">
    <source>
        <dbReference type="SAM" id="Phobius"/>
    </source>
</evidence>
<comment type="caution">
    <text evidence="2">The sequence shown here is derived from an EMBL/GenBank/DDBJ whole genome shotgun (WGS) entry which is preliminary data.</text>
</comment>
<proteinExistence type="predicted"/>
<dbReference type="AlphaFoldDB" id="A0A1G2KWF8"/>
<protein>
    <recommendedName>
        <fullName evidence="4">Cohesin domain-containing protein</fullName>
    </recommendedName>
</protein>
<dbReference type="EMBL" id="MHQM01000020">
    <property type="protein sequence ID" value="OHA03777.1"/>
    <property type="molecule type" value="Genomic_DNA"/>
</dbReference>
<evidence type="ECO:0000313" key="2">
    <source>
        <dbReference type="EMBL" id="OHA03777.1"/>
    </source>
</evidence>
<accession>A0A1G2KWF8</accession>
<evidence type="ECO:0008006" key="4">
    <source>
        <dbReference type="Google" id="ProtNLM"/>
    </source>
</evidence>
<feature type="transmembrane region" description="Helical" evidence="1">
    <location>
        <begin position="56"/>
        <end position="79"/>
    </location>
</feature>
<sequence length="340" mass="38080">MQKSKIKSEPRPCGKPQGIRAVFDGSVSAPPTQRFFCRFHPCGKPQGFQRHSVKKLATLLVSCLLLFGASPVFAAKMFFEQEKVPGLKDQFKMGVFLETEEPLNAVEGTVRFPINLLELQNIEDGNSIVNLWLARPTAGKMGEIIFSGITPGGYQGSKGLIFSMTFLVSHEGTGAFEIQDARALRNDGEGTAVELQTFTSPFVVSQKTTDIQIPVSETHNNNPPESFTPEITHNASVFEDKWFMVFAAQDKDSSMDHYEVKESRQKFFAIFKNWLPAESPYVLDDQELRSYVFVKAVDKAGDKRIVRVAPRNPLPWYENYESWIIVTGGILVVLYAAKKL</sequence>
<organism evidence="2 3">
    <name type="scientific">Candidatus Sungbacteria bacterium RIFCSPHIGHO2_02_FULL_52_23</name>
    <dbReference type="NCBI Taxonomy" id="1802274"/>
    <lineage>
        <taxon>Bacteria</taxon>
        <taxon>Candidatus Sungiibacteriota</taxon>
    </lineage>
</organism>
<dbReference type="STRING" id="1802274.A3J58_00715"/>
<reference evidence="2 3" key="1">
    <citation type="journal article" date="2016" name="Nat. Commun.">
        <title>Thousands of microbial genomes shed light on interconnected biogeochemical processes in an aquifer system.</title>
        <authorList>
            <person name="Anantharaman K."/>
            <person name="Brown C.T."/>
            <person name="Hug L.A."/>
            <person name="Sharon I."/>
            <person name="Castelle C.J."/>
            <person name="Probst A.J."/>
            <person name="Thomas B.C."/>
            <person name="Singh A."/>
            <person name="Wilkins M.J."/>
            <person name="Karaoz U."/>
            <person name="Brodie E.L."/>
            <person name="Williams K.H."/>
            <person name="Hubbard S.S."/>
            <person name="Banfield J.F."/>
        </authorList>
    </citation>
    <scope>NUCLEOTIDE SEQUENCE [LARGE SCALE GENOMIC DNA]</scope>
</reference>
<dbReference type="Proteomes" id="UP000178510">
    <property type="component" value="Unassembled WGS sequence"/>
</dbReference>
<keyword evidence="1" id="KW-0812">Transmembrane</keyword>
<gene>
    <name evidence="2" type="ORF">A3J58_00715</name>
</gene>
<evidence type="ECO:0000313" key="3">
    <source>
        <dbReference type="Proteomes" id="UP000178510"/>
    </source>
</evidence>
<keyword evidence="1" id="KW-1133">Transmembrane helix</keyword>